<organism evidence="2 3">
    <name type="scientific">Meristemomyces frigidus</name>
    <dbReference type="NCBI Taxonomy" id="1508187"/>
    <lineage>
        <taxon>Eukaryota</taxon>
        <taxon>Fungi</taxon>
        <taxon>Dikarya</taxon>
        <taxon>Ascomycota</taxon>
        <taxon>Pezizomycotina</taxon>
        <taxon>Dothideomycetes</taxon>
        <taxon>Dothideomycetidae</taxon>
        <taxon>Mycosphaerellales</taxon>
        <taxon>Teratosphaeriaceae</taxon>
        <taxon>Meristemomyces</taxon>
    </lineage>
</organism>
<dbReference type="InterPro" id="IPR051344">
    <property type="entry name" value="Vgb"/>
</dbReference>
<evidence type="ECO:0000256" key="1">
    <source>
        <dbReference type="SAM" id="SignalP"/>
    </source>
</evidence>
<dbReference type="SUPFAM" id="SSF63829">
    <property type="entry name" value="Calcium-dependent phosphotriesterase"/>
    <property type="match status" value="1"/>
</dbReference>
<feature type="signal peptide" evidence="1">
    <location>
        <begin position="1"/>
        <end position="20"/>
    </location>
</feature>
<dbReference type="PANTHER" id="PTHR40274">
    <property type="entry name" value="VIRGINIAMYCIN B LYASE"/>
    <property type="match status" value="1"/>
</dbReference>
<gene>
    <name evidence="2" type="ORF">LTR62_000037</name>
</gene>
<protein>
    <recommendedName>
        <fullName evidence="4">SMP-30/Gluconolactonase/LRE-like region domain-containing protein</fullName>
    </recommendedName>
</protein>
<accession>A0AAN7YSU4</accession>
<dbReference type="Proteomes" id="UP001310890">
    <property type="component" value="Unassembled WGS sequence"/>
</dbReference>
<comment type="caution">
    <text evidence="2">The sequence shown here is derived from an EMBL/GenBank/DDBJ whole genome shotgun (WGS) entry which is preliminary data.</text>
</comment>
<dbReference type="Gene3D" id="2.130.10.10">
    <property type="entry name" value="YVTN repeat-like/Quinoprotein amine dehydrogenase"/>
    <property type="match status" value="2"/>
</dbReference>
<dbReference type="PANTHER" id="PTHR40274:SF3">
    <property type="entry name" value="VIRGINIAMYCIN B LYASE"/>
    <property type="match status" value="1"/>
</dbReference>
<dbReference type="AlphaFoldDB" id="A0AAN7YSU4"/>
<proteinExistence type="predicted"/>
<reference evidence="2" key="1">
    <citation type="submission" date="2023-08" db="EMBL/GenBank/DDBJ databases">
        <title>Black Yeasts Isolated from many extreme environments.</title>
        <authorList>
            <person name="Coleine C."/>
            <person name="Stajich J.E."/>
            <person name="Selbmann L."/>
        </authorList>
    </citation>
    <scope>NUCLEOTIDE SEQUENCE</scope>
    <source>
        <strain evidence="2">CCFEE 5401</strain>
    </source>
</reference>
<name>A0AAN7YSU4_9PEZI</name>
<dbReference type="Pfam" id="PF24684">
    <property type="entry name" value="Vgb_lyase"/>
    <property type="match status" value="1"/>
</dbReference>
<feature type="chain" id="PRO_5042957796" description="SMP-30/Gluconolactonase/LRE-like region domain-containing protein" evidence="1">
    <location>
        <begin position="21"/>
        <end position="354"/>
    </location>
</feature>
<evidence type="ECO:0000313" key="2">
    <source>
        <dbReference type="EMBL" id="KAK5118828.1"/>
    </source>
</evidence>
<dbReference type="SUPFAM" id="SSF101898">
    <property type="entry name" value="NHL repeat"/>
    <property type="match status" value="1"/>
</dbReference>
<evidence type="ECO:0008006" key="4">
    <source>
        <dbReference type="Google" id="ProtNLM"/>
    </source>
</evidence>
<dbReference type="EMBL" id="JAVRRL010000001">
    <property type="protein sequence ID" value="KAK5118828.1"/>
    <property type="molecule type" value="Genomic_DNA"/>
</dbReference>
<keyword evidence="1" id="KW-0732">Signal</keyword>
<dbReference type="InterPro" id="IPR015943">
    <property type="entry name" value="WD40/YVTN_repeat-like_dom_sf"/>
</dbReference>
<sequence>MAYLTALTSTLALLATSVRAAPAPSRFSFYTLPTPESGPCDMVEGHDGMLYIQNFLVDTLVRLDPSTGVTTEYQIPYNNPPAATSVLPGLGNRTALACAIRPGDDGLIYAASGVRNEIVQLDPATGMVKVFAQPANDPLGDLQPFNDMWPGPTGMFFSQTTGNVISLFNYDSHTFQNYPVPTPLSGPLGMRLASDGALWFTEFIAQKIGRLNYTSGSITEYPIPTLDLSLLGPAVLRVEEDPYLYFTGFVGDGIGRIDIHSGEIDSFPYTVPAAFPAEDTQDPKGNVWFSTATQNTIQYLTPSTGKFTTIPLPDTVVAEPGLLPNAQIGITYGPGNAIWFAELSMNRIGRYALS</sequence>
<evidence type="ECO:0000313" key="3">
    <source>
        <dbReference type="Proteomes" id="UP001310890"/>
    </source>
</evidence>